<gene>
    <name evidence="2" type="ORF">AFUS01_LOCUS42006</name>
</gene>
<evidence type="ECO:0000313" key="2">
    <source>
        <dbReference type="EMBL" id="CAG7832319.1"/>
    </source>
</evidence>
<sequence>SKGSIRFLSRLILFWKAVSFTHGTVHVQNNVLAN</sequence>
<feature type="chain" id="PRO_5035194117" evidence="1">
    <location>
        <begin position="24"/>
        <end position="34"/>
    </location>
</feature>
<feature type="non-terminal residue" evidence="2">
    <location>
        <position position="1"/>
    </location>
</feature>
<protein>
    <submittedName>
        <fullName evidence="2">Uncharacterized protein</fullName>
    </submittedName>
</protein>
<proteinExistence type="predicted"/>
<reference evidence="2" key="1">
    <citation type="submission" date="2021-06" db="EMBL/GenBank/DDBJ databases">
        <authorList>
            <person name="Hodson N. C."/>
            <person name="Mongue J. A."/>
            <person name="Jaron S. K."/>
        </authorList>
    </citation>
    <scope>NUCLEOTIDE SEQUENCE</scope>
</reference>
<organism evidence="2 3">
    <name type="scientific">Allacma fusca</name>
    <dbReference type="NCBI Taxonomy" id="39272"/>
    <lineage>
        <taxon>Eukaryota</taxon>
        <taxon>Metazoa</taxon>
        <taxon>Ecdysozoa</taxon>
        <taxon>Arthropoda</taxon>
        <taxon>Hexapoda</taxon>
        <taxon>Collembola</taxon>
        <taxon>Symphypleona</taxon>
        <taxon>Sminthuridae</taxon>
        <taxon>Allacma</taxon>
    </lineage>
</organism>
<feature type="signal peptide" evidence="1">
    <location>
        <begin position="1"/>
        <end position="23"/>
    </location>
</feature>
<keyword evidence="1" id="KW-0732">Signal</keyword>
<accession>A0A8J2PSW0</accession>
<keyword evidence="3" id="KW-1185">Reference proteome</keyword>
<dbReference type="EMBL" id="CAJVCH010564427">
    <property type="protein sequence ID" value="CAG7832319.1"/>
    <property type="molecule type" value="Genomic_DNA"/>
</dbReference>
<comment type="caution">
    <text evidence="2">The sequence shown here is derived from an EMBL/GenBank/DDBJ whole genome shotgun (WGS) entry which is preliminary data.</text>
</comment>
<dbReference type="Proteomes" id="UP000708208">
    <property type="component" value="Unassembled WGS sequence"/>
</dbReference>
<name>A0A8J2PSW0_9HEXA</name>
<evidence type="ECO:0000256" key="1">
    <source>
        <dbReference type="SAM" id="SignalP"/>
    </source>
</evidence>
<dbReference type="AlphaFoldDB" id="A0A8J2PSW0"/>
<evidence type="ECO:0000313" key="3">
    <source>
        <dbReference type="Proteomes" id="UP000708208"/>
    </source>
</evidence>